<keyword evidence="4 10" id="KW-0436">Ligase</keyword>
<evidence type="ECO:0000313" key="12">
    <source>
        <dbReference type="Proteomes" id="UP000422736"/>
    </source>
</evidence>
<dbReference type="SUPFAM" id="SSF55931">
    <property type="entry name" value="Glutamine synthetase/guanido kinase"/>
    <property type="match status" value="1"/>
</dbReference>
<comment type="catalytic activity">
    <reaction evidence="10">
        <text>L-cysteine + L-glutamate + ATP = gamma-L-glutamyl-L-cysteine + ADP + phosphate + H(+)</text>
        <dbReference type="Rhea" id="RHEA:13285"/>
        <dbReference type="ChEBI" id="CHEBI:15378"/>
        <dbReference type="ChEBI" id="CHEBI:29985"/>
        <dbReference type="ChEBI" id="CHEBI:30616"/>
        <dbReference type="ChEBI" id="CHEBI:35235"/>
        <dbReference type="ChEBI" id="CHEBI:43474"/>
        <dbReference type="ChEBI" id="CHEBI:58173"/>
        <dbReference type="ChEBI" id="CHEBI:456216"/>
        <dbReference type="EC" id="6.3.2.2"/>
    </reaction>
</comment>
<dbReference type="Pfam" id="PF03074">
    <property type="entry name" value="GCS"/>
    <property type="match status" value="1"/>
</dbReference>
<keyword evidence="7 10" id="KW-0067">ATP-binding</keyword>
<name>A0ABX6EU36_KLUMA</name>
<evidence type="ECO:0000256" key="5">
    <source>
        <dbReference type="ARBA" id="ARBA00022684"/>
    </source>
</evidence>
<sequence length="668" mass="77335">MGLLSLGTPLPWLESRQYNEHVRDNGIEQLIQSFRKAGGRDNDELYWGDEVEYMICEFDEAGENVVLSVEHDEILEQLNREYHEECERLNVHFHPEYGRFMLEATPARPYHLYEGVEVEKNMRTRRVVAEEKLQKLNRKSGNEVVPLSLTVFPRMGRDGFTNLKDPWDHKNSASRSLFLPDEVINRHARFPTLTANIRTRRGEKVCINVPMYQDSRTAPRDESIYERDWFVPEDLESAKASKPGHIYMDSMGFGMGCSCLQLTFQAPNIDKARYLYDTLANFAPVFLAATAASPVFKGFLADQDVRWNVISGAVDDRTPYERSEEPLLPKYNNGYGSIAPEEVPSVRRINKSRYSVVDLFLGGNGFFDAKFNDTEVPINEKVFKRLTTNDIHPMDKDLARHFAHLFIRDPLVIFEERIEQDNMTETDHFENIQSTNWQSLRFKVPAQDATPNNKKAPGWRVEFRPMEVQLTDFENAAYSNFIYLVIESILTFSDKINAYMYMSEIWENMETAHRRDATLKEKFYWKSDFADTQGKTELLTINEIFHNAHNGIFSVFINPILVHKGLVSKSWTELLHNSGDNADLIRLYYYLKLISDRASGVLPSEASFIRSYVLNHPEYDHTSNVTKKINYDLLHLSYRISHYDNSKGELTALLGQEIATYLINNSIL</sequence>
<dbReference type="EC" id="6.3.2.2" evidence="3 10"/>
<evidence type="ECO:0000256" key="3">
    <source>
        <dbReference type="ARBA" id="ARBA00012220"/>
    </source>
</evidence>
<dbReference type="PANTHER" id="PTHR11164:SF0">
    <property type="entry name" value="GLUTAMATE--CYSTEINE LIGASE CATALYTIC SUBUNIT"/>
    <property type="match status" value="1"/>
</dbReference>
<organism evidence="11 12">
    <name type="scientific">Kluyveromyces marxianus</name>
    <name type="common">Yeast</name>
    <name type="synonym">Candida kefyr</name>
    <dbReference type="NCBI Taxonomy" id="4911"/>
    <lineage>
        <taxon>Eukaryota</taxon>
        <taxon>Fungi</taxon>
        <taxon>Dikarya</taxon>
        <taxon>Ascomycota</taxon>
        <taxon>Saccharomycotina</taxon>
        <taxon>Saccharomycetes</taxon>
        <taxon>Saccharomycetales</taxon>
        <taxon>Saccharomycetaceae</taxon>
        <taxon>Kluyveromyces</taxon>
    </lineage>
</organism>
<comment type="similarity">
    <text evidence="2 10">Belongs to the glutamate--cysteine ligase type 3 family.</text>
</comment>
<dbReference type="Gene3D" id="1.10.150.710">
    <property type="entry name" value="Glutamate cysteine ligase subdomain"/>
    <property type="match status" value="1"/>
</dbReference>
<dbReference type="EMBL" id="CP015056">
    <property type="protein sequence ID" value="QGN15166.1"/>
    <property type="molecule type" value="Genomic_DNA"/>
</dbReference>
<dbReference type="PANTHER" id="PTHR11164">
    <property type="entry name" value="GLUTAMATE CYSTEINE LIGASE"/>
    <property type="match status" value="1"/>
</dbReference>
<proteinExistence type="inferred from homology"/>
<dbReference type="Gene3D" id="3.30.590.50">
    <property type="match status" value="2"/>
</dbReference>
<evidence type="ECO:0000256" key="7">
    <source>
        <dbReference type="ARBA" id="ARBA00022840"/>
    </source>
</evidence>
<dbReference type="GO" id="GO:0016874">
    <property type="term" value="F:ligase activity"/>
    <property type="evidence" value="ECO:0007669"/>
    <property type="project" value="UniProtKB-KW"/>
</dbReference>
<protein>
    <recommendedName>
        <fullName evidence="3 10">Glutamate--cysteine ligase</fullName>
        <ecNumber evidence="3 10">6.3.2.2</ecNumber>
    </recommendedName>
    <alternativeName>
        <fullName evidence="9 10">Gamma-ECS</fullName>
    </alternativeName>
    <alternativeName>
        <fullName evidence="8 10">Gamma-glutamylcysteine synthetase</fullName>
    </alternativeName>
</protein>
<evidence type="ECO:0000256" key="9">
    <source>
        <dbReference type="ARBA" id="ARBA00032122"/>
    </source>
</evidence>
<keyword evidence="5 10" id="KW-0317">Glutathione biosynthesis</keyword>
<evidence type="ECO:0000256" key="1">
    <source>
        <dbReference type="ARBA" id="ARBA00005006"/>
    </source>
</evidence>
<comment type="pathway">
    <text evidence="1 10">Sulfur metabolism; glutathione biosynthesis; glutathione from L-cysteine and L-glutamate: step 1/2.</text>
</comment>
<evidence type="ECO:0000256" key="2">
    <source>
        <dbReference type="ARBA" id="ARBA00008100"/>
    </source>
</evidence>
<reference evidence="11 12" key="1">
    <citation type="submission" date="2016-03" db="EMBL/GenBank/DDBJ databases">
        <title>How can Kluyveromyces marxianus grow so fast - potential evolutionary course in Saccharomyces Complex revealed by comparative genomics.</title>
        <authorList>
            <person name="Mo W."/>
            <person name="Lu W."/>
            <person name="Yang X."/>
            <person name="Qi J."/>
            <person name="Lv H."/>
        </authorList>
    </citation>
    <scope>NUCLEOTIDE SEQUENCE [LARGE SCALE GENOMIC DNA]</scope>
    <source>
        <strain evidence="11 12">FIM1</strain>
    </source>
</reference>
<evidence type="ECO:0000256" key="8">
    <source>
        <dbReference type="ARBA" id="ARBA00030585"/>
    </source>
</evidence>
<evidence type="ECO:0000256" key="4">
    <source>
        <dbReference type="ARBA" id="ARBA00022598"/>
    </source>
</evidence>
<keyword evidence="12" id="KW-1185">Reference proteome</keyword>
<accession>A0ABX6EU36</accession>
<evidence type="ECO:0000256" key="6">
    <source>
        <dbReference type="ARBA" id="ARBA00022741"/>
    </source>
</evidence>
<evidence type="ECO:0000313" key="11">
    <source>
        <dbReference type="EMBL" id="QGN15166.1"/>
    </source>
</evidence>
<evidence type="ECO:0000256" key="10">
    <source>
        <dbReference type="RuleBase" id="RU367135"/>
    </source>
</evidence>
<dbReference type="InterPro" id="IPR004308">
    <property type="entry name" value="GCS"/>
</dbReference>
<dbReference type="Gene3D" id="1.10.8.960">
    <property type="match status" value="1"/>
</dbReference>
<gene>
    <name evidence="11" type="primary">GSH1</name>
    <name evidence="11" type="ORF">FIM1_1854</name>
</gene>
<dbReference type="InterPro" id="IPR014746">
    <property type="entry name" value="Gln_synth/guanido_kin_cat_dom"/>
</dbReference>
<dbReference type="Proteomes" id="UP000422736">
    <property type="component" value="Chromosome 3"/>
</dbReference>
<keyword evidence="6 10" id="KW-0547">Nucleotide-binding</keyword>